<keyword evidence="6" id="KW-1185">Reference proteome</keyword>
<dbReference type="EC" id="1.4.3.19" evidence="5"/>
<dbReference type="SUPFAM" id="SSF54373">
    <property type="entry name" value="FAD-linked reductases, C-terminal domain"/>
    <property type="match status" value="1"/>
</dbReference>
<dbReference type="RefSeq" id="WP_371840248.1">
    <property type="nucleotide sequence ID" value="NZ_JBGMEK010000045.1"/>
</dbReference>
<dbReference type="EMBL" id="JBGMEK010000045">
    <property type="protein sequence ID" value="MFA0812560.1"/>
    <property type="molecule type" value="Genomic_DNA"/>
</dbReference>
<name>A0ABV4P4D7_9GAMM</name>
<proteinExistence type="predicted"/>
<evidence type="ECO:0000256" key="2">
    <source>
        <dbReference type="ARBA" id="ARBA00022977"/>
    </source>
</evidence>
<dbReference type="NCBIfam" id="TIGR02352">
    <property type="entry name" value="thiamin_ThiO"/>
    <property type="match status" value="1"/>
</dbReference>
<accession>A0ABV4P4D7</accession>
<evidence type="ECO:0000256" key="1">
    <source>
        <dbReference type="ARBA" id="ARBA00004948"/>
    </source>
</evidence>
<dbReference type="InterPro" id="IPR012727">
    <property type="entry name" value="Gly_oxidase_ThiO"/>
</dbReference>
<dbReference type="InterPro" id="IPR036188">
    <property type="entry name" value="FAD/NAD-bd_sf"/>
</dbReference>
<sequence length="359" mass="39749">MTSETKKKSKIAIAGGGLLGRLLAWRLSQQKFDITVFEAGDLSTPSGACWAAAGMISPLSELVRTEKQIYVQGLQSLKLWSEWCTQLESQTGRSVEFRRAGSVLVAHGKDRNELLQFLRELQGKLGESAKEQVESLNSQALAALEPALGSFEMGLYLRGEADINNHRLLPLLLNVLRQRGVTLRERTPVSCHQKQISFAGEQQQFDCVIDCRGLGAKEQIPGLRGVRGEVMVVESHEVVLQRPVRLLHPRYKLYAVPRSDGRTVIGATQIESEDLSPISLRSSMELSSALYSINPAFAEARIVETRVNCRPATEDNLPLIQNEEGLIRLNGLHRHGYLLAPAVVQQVEEQVAQQLLQVA</sequence>
<protein>
    <submittedName>
        <fullName evidence="5">Glycine oxidase ThiO</fullName>
        <ecNumber evidence="5">1.4.3.19</ecNumber>
    </submittedName>
</protein>
<feature type="domain" description="FAD dependent oxidoreductase" evidence="4">
    <location>
        <begin position="10"/>
        <end position="343"/>
    </location>
</feature>
<keyword evidence="2" id="KW-0784">Thiamine biosynthesis</keyword>
<evidence type="ECO:0000313" key="5">
    <source>
        <dbReference type="EMBL" id="MFA0812560.1"/>
    </source>
</evidence>
<evidence type="ECO:0000313" key="6">
    <source>
        <dbReference type="Proteomes" id="UP001569428"/>
    </source>
</evidence>
<gene>
    <name evidence="5" type="primary">thiO</name>
    <name evidence="5" type="ORF">ACCI49_16730</name>
</gene>
<dbReference type="Pfam" id="PF01266">
    <property type="entry name" value="DAO"/>
    <property type="match status" value="1"/>
</dbReference>
<dbReference type="Gene3D" id="3.50.50.60">
    <property type="entry name" value="FAD/NAD(P)-binding domain"/>
    <property type="match status" value="1"/>
</dbReference>
<comment type="pathway">
    <text evidence="1">Cofactor biosynthesis; thiamine diphosphate biosynthesis.</text>
</comment>
<reference evidence="5 6" key="1">
    <citation type="submission" date="2024-08" db="EMBL/GenBank/DDBJ databases">
        <authorList>
            <person name="Ishaq N."/>
        </authorList>
    </citation>
    <scope>NUCLEOTIDE SEQUENCE [LARGE SCALE GENOMIC DNA]</scope>
    <source>
        <strain evidence="5 6">DSM 18651</strain>
    </source>
</reference>
<comment type="caution">
    <text evidence="5">The sequence shown here is derived from an EMBL/GenBank/DDBJ whole genome shotgun (WGS) entry which is preliminary data.</text>
</comment>
<dbReference type="PANTHER" id="PTHR13847:SF289">
    <property type="entry name" value="GLYCINE OXIDASE"/>
    <property type="match status" value="1"/>
</dbReference>
<dbReference type="InterPro" id="IPR006076">
    <property type="entry name" value="FAD-dep_OxRdtase"/>
</dbReference>
<organism evidence="5 6">
    <name type="scientific">Microbulbifer epialgicus</name>
    <dbReference type="NCBI Taxonomy" id="393907"/>
    <lineage>
        <taxon>Bacteria</taxon>
        <taxon>Pseudomonadati</taxon>
        <taxon>Pseudomonadota</taxon>
        <taxon>Gammaproteobacteria</taxon>
        <taxon>Cellvibrionales</taxon>
        <taxon>Microbulbiferaceae</taxon>
        <taxon>Microbulbifer</taxon>
    </lineage>
</organism>
<dbReference type="Gene3D" id="3.30.9.10">
    <property type="entry name" value="D-Amino Acid Oxidase, subunit A, domain 2"/>
    <property type="match status" value="1"/>
</dbReference>
<dbReference type="Proteomes" id="UP001569428">
    <property type="component" value="Unassembled WGS sequence"/>
</dbReference>
<keyword evidence="3 5" id="KW-0560">Oxidoreductase</keyword>
<dbReference type="SUPFAM" id="SSF51905">
    <property type="entry name" value="FAD/NAD(P)-binding domain"/>
    <property type="match status" value="1"/>
</dbReference>
<evidence type="ECO:0000256" key="3">
    <source>
        <dbReference type="ARBA" id="ARBA00023002"/>
    </source>
</evidence>
<dbReference type="GO" id="GO:0043799">
    <property type="term" value="F:glycine oxidase activity"/>
    <property type="evidence" value="ECO:0007669"/>
    <property type="project" value="UniProtKB-EC"/>
</dbReference>
<evidence type="ECO:0000259" key="4">
    <source>
        <dbReference type="Pfam" id="PF01266"/>
    </source>
</evidence>
<dbReference type="PANTHER" id="PTHR13847">
    <property type="entry name" value="SARCOSINE DEHYDROGENASE-RELATED"/>
    <property type="match status" value="1"/>
</dbReference>